<gene>
    <name evidence="1" type="ORF">NDU88_003202</name>
</gene>
<evidence type="ECO:0000313" key="2">
    <source>
        <dbReference type="Proteomes" id="UP001066276"/>
    </source>
</evidence>
<organism evidence="1 2">
    <name type="scientific">Pleurodeles waltl</name>
    <name type="common">Iberian ribbed newt</name>
    <dbReference type="NCBI Taxonomy" id="8319"/>
    <lineage>
        <taxon>Eukaryota</taxon>
        <taxon>Metazoa</taxon>
        <taxon>Chordata</taxon>
        <taxon>Craniata</taxon>
        <taxon>Vertebrata</taxon>
        <taxon>Euteleostomi</taxon>
        <taxon>Amphibia</taxon>
        <taxon>Batrachia</taxon>
        <taxon>Caudata</taxon>
        <taxon>Salamandroidea</taxon>
        <taxon>Salamandridae</taxon>
        <taxon>Pleurodelinae</taxon>
        <taxon>Pleurodeles</taxon>
    </lineage>
</organism>
<name>A0AAV7VGP2_PLEWA</name>
<sequence>MAVLCATLPAATPLRQLENTLEKHITMFDKALHAIPDPKTAKEMQLGAIQIERGLLWADYAKLTYHVDSAESKLASIEPTVETAGSSEDSSEGGA</sequence>
<dbReference type="AlphaFoldDB" id="A0AAV7VGP2"/>
<dbReference type="EMBL" id="JANPWB010000003">
    <property type="protein sequence ID" value="KAJ1199365.1"/>
    <property type="molecule type" value="Genomic_DNA"/>
</dbReference>
<dbReference type="Proteomes" id="UP001066276">
    <property type="component" value="Chromosome 2_1"/>
</dbReference>
<evidence type="ECO:0000313" key="1">
    <source>
        <dbReference type="EMBL" id="KAJ1199365.1"/>
    </source>
</evidence>
<comment type="caution">
    <text evidence="1">The sequence shown here is derived from an EMBL/GenBank/DDBJ whole genome shotgun (WGS) entry which is preliminary data.</text>
</comment>
<keyword evidence="2" id="KW-1185">Reference proteome</keyword>
<protein>
    <submittedName>
        <fullName evidence="1">Uncharacterized protein</fullName>
    </submittedName>
</protein>
<proteinExistence type="predicted"/>
<accession>A0AAV7VGP2</accession>
<reference evidence="1" key="1">
    <citation type="journal article" date="2022" name="bioRxiv">
        <title>Sequencing and chromosome-scale assembly of the giantPleurodeles waltlgenome.</title>
        <authorList>
            <person name="Brown T."/>
            <person name="Elewa A."/>
            <person name="Iarovenko S."/>
            <person name="Subramanian E."/>
            <person name="Araus A.J."/>
            <person name="Petzold A."/>
            <person name="Susuki M."/>
            <person name="Suzuki K.-i.T."/>
            <person name="Hayashi T."/>
            <person name="Toyoda A."/>
            <person name="Oliveira C."/>
            <person name="Osipova E."/>
            <person name="Leigh N.D."/>
            <person name="Simon A."/>
            <person name="Yun M.H."/>
        </authorList>
    </citation>
    <scope>NUCLEOTIDE SEQUENCE</scope>
    <source>
        <strain evidence="1">20211129_DDA</strain>
        <tissue evidence="1">Liver</tissue>
    </source>
</reference>